<gene>
    <name evidence="3" type="ORF">O163_05405</name>
</gene>
<dbReference type="GO" id="GO:0008840">
    <property type="term" value="F:4-hydroxy-tetrahydrodipicolinate synthase activity"/>
    <property type="evidence" value="ECO:0007669"/>
    <property type="project" value="TreeGrafter"/>
</dbReference>
<accession>U5CU45</accession>
<dbReference type="Pfam" id="PF00701">
    <property type="entry name" value="DHDPS"/>
    <property type="match status" value="1"/>
</dbReference>
<dbReference type="EMBL" id="AXDC01000011">
    <property type="protein sequence ID" value="ERM92446.1"/>
    <property type="molecule type" value="Genomic_DNA"/>
</dbReference>
<name>U5CU45_CALSX</name>
<comment type="caution">
    <text evidence="3">The sequence shown here is derived from an EMBL/GenBank/DDBJ whole genome shotgun (WGS) entry which is preliminary data.</text>
</comment>
<reference evidence="3 4" key="1">
    <citation type="journal article" date="2013" name="Genome Announc.">
        <title>Draft Genome Sequence of an Anaerobic and Extremophilic Bacterium, Caldanaerobacter yonseiensis, Isolated from a Geothermal Hot Stream.</title>
        <authorList>
            <person name="Lee S.J."/>
            <person name="Lee Y.J."/>
            <person name="Park G.S."/>
            <person name="Kim B.C."/>
            <person name="Lee S.J."/>
            <person name="Shin J.H."/>
            <person name="Lee D.W."/>
        </authorList>
    </citation>
    <scope>NUCLEOTIDE SEQUENCE [LARGE SCALE GENOMIC DNA]</scope>
    <source>
        <strain evidence="3 4">KB-1</strain>
    </source>
</reference>
<dbReference type="PANTHER" id="PTHR12128">
    <property type="entry name" value="DIHYDRODIPICOLINATE SYNTHASE"/>
    <property type="match status" value="1"/>
</dbReference>
<evidence type="ECO:0000313" key="4">
    <source>
        <dbReference type="Proteomes" id="UP000016856"/>
    </source>
</evidence>
<dbReference type="PATRIC" id="fig|1388761.3.peg.1081"/>
<evidence type="ECO:0000256" key="1">
    <source>
        <dbReference type="ARBA" id="ARBA00007592"/>
    </source>
</evidence>
<dbReference type="RefSeq" id="WP_022587663.1">
    <property type="nucleotide sequence ID" value="NZ_AXDC01000011.1"/>
</dbReference>
<dbReference type="InterPro" id="IPR002220">
    <property type="entry name" value="DapA-like"/>
</dbReference>
<dbReference type="PANTHER" id="PTHR12128:SF66">
    <property type="entry name" value="4-HYDROXY-2-OXOGLUTARATE ALDOLASE, MITOCHONDRIAL"/>
    <property type="match status" value="1"/>
</dbReference>
<comment type="similarity">
    <text evidence="1">Belongs to the DapA family.</text>
</comment>
<dbReference type="InterPro" id="IPR013785">
    <property type="entry name" value="Aldolase_TIM"/>
</dbReference>
<keyword evidence="2" id="KW-0456">Lyase</keyword>
<protein>
    <recommendedName>
        <fullName evidence="5">Dihydrodipicolinate synthase/N-acetylneuraminate lyase</fullName>
    </recommendedName>
</protein>
<dbReference type="AlphaFoldDB" id="U5CU45"/>
<evidence type="ECO:0000313" key="3">
    <source>
        <dbReference type="EMBL" id="ERM92446.1"/>
    </source>
</evidence>
<evidence type="ECO:0008006" key="5">
    <source>
        <dbReference type="Google" id="ProtNLM"/>
    </source>
</evidence>
<sequence length="87" mass="9860">MANYLPDLCCEIQELFNEGKYQEAEELSNRLCKINEKISGKGGVAAVKVAMNWLGYYGMEPRLPLLPLNETEIEEIREILKEEGLIG</sequence>
<dbReference type="Gene3D" id="3.20.20.70">
    <property type="entry name" value="Aldolase class I"/>
    <property type="match status" value="1"/>
</dbReference>
<dbReference type="SUPFAM" id="SSF51569">
    <property type="entry name" value="Aldolase"/>
    <property type="match status" value="1"/>
</dbReference>
<proteinExistence type="inferred from homology"/>
<organism evidence="3 4">
    <name type="scientific">Caldanaerobacter subterraneus subsp. yonseiensis KB-1</name>
    <dbReference type="NCBI Taxonomy" id="1388761"/>
    <lineage>
        <taxon>Bacteria</taxon>
        <taxon>Bacillati</taxon>
        <taxon>Bacillota</taxon>
        <taxon>Clostridia</taxon>
        <taxon>Thermoanaerobacterales</taxon>
        <taxon>Thermoanaerobacteraceae</taxon>
        <taxon>Caldanaerobacter</taxon>
    </lineage>
</organism>
<evidence type="ECO:0000256" key="2">
    <source>
        <dbReference type="ARBA" id="ARBA00023239"/>
    </source>
</evidence>
<dbReference type="Proteomes" id="UP000016856">
    <property type="component" value="Unassembled WGS sequence"/>
</dbReference>